<organism evidence="1 2">
    <name type="scientific">Desulfoprunum benzoelyticum</name>
    <dbReference type="NCBI Taxonomy" id="1506996"/>
    <lineage>
        <taxon>Bacteria</taxon>
        <taxon>Pseudomonadati</taxon>
        <taxon>Thermodesulfobacteriota</taxon>
        <taxon>Desulfobulbia</taxon>
        <taxon>Desulfobulbales</taxon>
        <taxon>Desulfobulbaceae</taxon>
        <taxon>Desulfoprunum</taxon>
    </lineage>
</organism>
<dbReference type="AlphaFoldDB" id="A0A840V266"/>
<evidence type="ECO:0000313" key="1">
    <source>
        <dbReference type="EMBL" id="MBB5348928.1"/>
    </source>
</evidence>
<protein>
    <submittedName>
        <fullName evidence="1">Phage-related protein</fullName>
    </submittedName>
</protein>
<dbReference type="EMBL" id="JACHEO010000016">
    <property type="protein sequence ID" value="MBB5348928.1"/>
    <property type="molecule type" value="Genomic_DNA"/>
</dbReference>
<evidence type="ECO:0000313" key="2">
    <source>
        <dbReference type="Proteomes" id="UP000539642"/>
    </source>
</evidence>
<dbReference type="Pfam" id="PF05973">
    <property type="entry name" value="Gp49"/>
    <property type="match status" value="1"/>
</dbReference>
<dbReference type="Proteomes" id="UP000539642">
    <property type="component" value="Unassembled WGS sequence"/>
</dbReference>
<keyword evidence="2" id="KW-1185">Reference proteome</keyword>
<accession>A0A840V266</accession>
<proteinExistence type="predicted"/>
<name>A0A840V266_9BACT</name>
<gene>
    <name evidence="1" type="ORF">HNQ81_002669</name>
</gene>
<dbReference type="InterPro" id="IPR009241">
    <property type="entry name" value="HigB-like"/>
</dbReference>
<comment type="caution">
    <text evidence="1">The sequence shown here is derived from an EMBL/GenBank/DDBJ whole genome shotgun (WGS) entry which is preliminary data.</text>
</comment>
<reference evidence="1 2" key="1">
    <citation type="submission" date="2020-08" db="EMBL/GenBank/DDBJ databases">
        <title>Genomic Encyclopedia of Type Strains, Phase IV (KMG-IV): sequencing the most valuable type-strain genomes for metagenomic binning, comparative biology and taxonomic classification.</title>
        <authorList>
            <person name="Goeker M."/>
        </authorList>
    </citation>
    <scope>NUCLEOTIDE SEQUENCE [LARGE SCALE GENOMIC DNA]</scope>
    <source>
        <strain evidence="1 2">DSM 28570</strain>
    </source>
</reference>
<sequence length="84" mass="10115">MFFVLQLVETMDFVPTKFFKKLESTDDLWEVRVQLGNNIFRFLGFFDGYELIILNHAFTKKAQKTPSNEIKIAEQRKKDYFSRR</sequence>